<evidence type="ECO:0000313" key="2">
    <source>
        <dbReference type="EMBL" id="EKG21076.1"/>
    </source>
</evidence>
<dbReference type="VEuPathDB" id="FungiDB:MPH_01620"/>
<protein>
    <submittedName>
        <fullName evidence="2">Uncharacterized protein</fullName>
    </submittedName>
</protein>
<dbReference type="InParanoid" id="K2RF17"/>
<name>K2RF17_MACPH</name>
<dbReference type="EMBL" id="AHHD01000066">
    <property type="protein sequence ID" value="EKG21076.1"/>
    <property type="molecule type" value="Genomic_DNA"/>
</dbReference>
<comment type="caution">
    <text evidence="2">The sequence shown here is derived from an EMBL/GenBank/DDBJ whole genome shotgun (WGS) entry which is preliminary data.</text>
</comment>
<gene>
    <name evidence="2" type="ORF">MPH_01620</name>
</gene>
<feature type="compositionally biased region" description="Low complexity" evidence="1">
    <location>
        <begin position="101"/>
        <end position="123"/>
    </location>
</feature>
<reference evidence="2 3" key="1">
    <citation type="journal article" date="2012" name="BMC Genomics">
        <title>Tools to kill: Genome of one of the most destructive plant pathogenic fungi Macrophomina phaseolina.</title>
        <authorList>
            <person name="Islam M.S."/>
            <person name="Haque M.S."/>
            <person name="Islam M.M."/>
            <person name="Emdad E.M."/>
            <person name="Halim A."/>
            <person name="Hossen Q.M.M."/>
            <person name="Hossain M.Z."/>
            <person name="Ahmed B."/>
            <person name="Rahim S."/>
            <person name="Rahman M.S."/>
            <person name="Alam M.M."/>
            <person name="Hou S."/>
            <person name="Wan X."/>
            <person name="Saito J.A."/>
            <person name="Alam M."/>
        </authorList>
    </citation>
    <scope>NUCLEOTIDE SEQUENCE [LARGE SCALE GENOMIC DNA]</scope>
    <source>
        <strain evidence="2 3">MS6</strain>
    </source>
</reference>
<dbReference type="Proteomes" id="UP000007129">
    <property type="component" value="Unassembled WGS sequence"/>
</dbReference>
<organism evidence="2 3">
    <name type="scientific">Macrophomina phaseolina (strain MS6)</name>
    <name type="common">Charcoal rot fungus</name>
    <dbReference type="NCBI Taxonomy" id="1126212"/>
    <lineage>
        <taxon>Eukaryota</taxon>
        <taxon>Fungi</taxon>
        <taxon>Dikarya</taxon>
        <taxon>Ascomycota</taxon>
        <taxon>Pezizomycotina</taxon>
        <taxon>Dothideomycetes</taxon>
        <taxon>Dothideomycetes incertae sedis</taxon>
        <taxon>Botryosphaeriales</taxon>
        <taxon>Botryosphaeriaceae</taxon>
        <taxon>Macrophomina</taxon>
    </lineage>
</organism>
<evidence type="ECO:0000313" key="3">
    <source>
        <dbReference type="Proteomes" id="UP000007129"/>
    </source>
</evidence>
<dbReference type="AlphaFoldDB" id="K2RF17"/>
<sequence length="163" mass="18437">MCQIRATRPAHSASRFRTVSSSTSVSPIFKIRQYTRLVLSETQWIILTSGPTGSTVLIRQTSIILDLQIPHIVRMTVLNSSFKMACSITLPAFSMWINRSNRTSNSSSRTRNNNSRTRNNNRNPGRRNCKGCRQDVRGITPTQIATNASLEDTWMRTVWSTCT</sequence>
<dbReference type="HOGENOM" id="CLU_1627390_0_0_1"/>
<proteinExistence type="predicted"/>
<feature type="region of interest" description="Disordered" evidence="1">
    <location>
        <begin position="101"/>
        <end position="134"/>
    </location>
</feature>
<evidence type="ECO:0000256" key="1">
    <source>
        <dbReference type="SAM" id="MobiDB-lite"/>
    </source>
</evidence>
<accession>K2RF17</accession>